<organism evidence="1 2">
    <name type="scientific">Aliivibrio wodanis</name>
    <dbReference type="NCBI Taxonomy" id="80852"/>
    <lineage>
        <taxon>Bacteria</taxon>
        <taxon>Pseudomonadati</taxon>
        <taxon>Pseudomonadota</taxon>
        <taxon>Gammaproteobacteria</taxon>
        <taxon>Vibrionales</taxon>
        <taxon>Vibrionaceae</taxon>
        <taxon>Aliivibrio</taxon>
    </lineage>
</organism>
<gene>
    <name evidence="1" type="ORF">AWOD_II_0436</name>
</gene>
<dbReference type="HOGENOM" id="CLU_2662940_0_0_6"/>
<reference evidence="2" key="1">
    <citation type="submission" date="2014-09" db="EMBL/GenBank/DDBJ databases">
        <authorList>
            <person name="Hjerde E."/>
        </authorList>
    </citation>
    <scope>NUCLEOTIDE SEQUENCE [LARGE SCALE GENOMIC DNA]</scope>
    <source>
        <strain evidence="2">06/09/139</strain>
    </source>
</reference>
<evidence type="ECO:0008006" key="3">
    <source>
        <dbReference type="Google" id="ProtNLM"/>
    </source>
</evidence>
<sequence length="75" mass="8149">MGTGYLGLGEGTLGVVLGWAKPNAPVDEVMNTEFYYKADFGPLLITPNIQYLNGLPFNLNNDDAWIFGVRGVISI</sequence>
<proteinExistence type="predicted"/>
<dbReference type="AlphaFoldDB" id="A0A090I6H6"/>
<evidence type="ECO:0000313" key="2">
    <source>
        <dbReference type="Proteomes" id="UP000032427"/>
    </source>
</evidence>
<keyword evidence="2" id="KW-1185">Reference proteome</keyword>
<dbReference type="EMBL" id="LN554847">
    <property type="protein sequence ID" value="CED57081.1"/>
    <property type="molecule type" value="Genomic_DNA"/>
</dbReference>
<protein>
    <recommendedName>
        <fullName evidence="3">Porin</fullName>
    </recommendedName>
</protein>
<name>A0A090I6H6_9GAMM</name>
<evidence type="ECO:0000313" key="1">
    <source>
        <dbReference type="EMBL" id="CED57081.1"/>
    </source>
</evidence>
<dbReference type="Proteomes" id="UP000032427">
    <property type="component" value="Chromosome 2"/>
</dbReference>
<dbReference type="PATRIC" id="fig|80852.17.peg.3198"/>
<accession>A0A090I6H6</accession>
<dbReference type="KEGG" id="awd:AWOD_II_0436"/>